<dbReference type="Proteomes" id="UP000078582">
    <property type="component" value="Chromosome"/>
</dbReference>
<dbReference type="AlphaFoldDB" id="A0A192GZY5"/>
<evidence type="ECO:0000256" key="1">
    <source>
        <dbReference type="ARBA" id="ARBA00004651"/>
    </source>
</evidence>
<evidence type="ECO:0000313" key="7">
    <source>
        <dbReference type="EMBL" id="ANK61593.1"/>
    </source>
</evidence>
<dbReference type="EMBL" id="CP014873">
    <property type="protein sequence ID" value="ANK61593.1"/>
    <property type="molecule type" value="Genomic_DNA"/>
</dbReference>
<dbReference type="KEGG" id="lbt:AYR52_11575"/>
<dbReference type="PRINTS" id="PR01035">
    <property type="entry name" value="TCRTETA"/>
</dbReference>
<evidence type="ECO:0000256" key="5">
    <source>
        <dbReference type="ARBA" id="ARBA00022989"/>
    </source>
</evidence>
<evidence type="ECO:0000256" key="4">
    <source>
        <dbReference type="ARBA" id="ARBA00022692"/>
    </source>
</evidence>
<dbReference type="SUPFAM" id="SSF103473">
    <property type="entry name" value="MFS general substrate transporter"/>
    <property type="match status" value="1"/>
</dbReference>
<organism evidence="7 8">
    <name type="scientific">Loigolactobacillus backii</name>
    <dbReference type="NCBI Taxonomy" id="375175"/>
    <lineage>
        <taxon>Bacteria</taxon>
        <taxon>Bacillati</taxon>
        <taxon>Bacillota</taxon>
        <taxon>Bacilli</taxon>
        <taxon>Lactobacillales</taxon>
        <taxon>Lactobacillaceae</taxon>
        <taxon>Loigolactobacillus</taxon>
    </lineage>
</organism>
<dbReference type="STRING" id="375175.AYR53_01730"/>
<keyword evidence="6" id="KW-0472">Membrane</keyword>
<evidence type="ECO:0000256" key="2">
    <source>
        <dbReference type="ARBA" id="ARBA00022448"/>
    </source>
</evidence>
<evidence type="ECO:0000256" key="3">
    <source>
        <dbReference type="ARBA" id="ARBA00022475"/>
    </source>
</evidence>
<sequence>MINQSIKEQKPSWRQNLTFLWFGNFMTGMGFSMTMPFLPLFIQTLGNFNKWQLNLYSGTAFAITFLVKAIVSPFWGKLADEHGRKIMCLRAALGMTFTITACGFVPNITVLIILRALQGGFSGYINNANAIIAAAVPREKSGQAMGTLATGNVVGTLLGPLLGGVLAGIAGYRSTFYVTGALMFIVFLMTLFFVHEKFSPLAKGDLTPTRQVFRELRYPKLITGMFITTLIIQAANMSVTPIVSLFVGELLHHHGPIALISGVVAALPGVVTLFAAPLLGKLSDHVGPEHVLLFGLLFATACFIPMSFVRNIWQFGALRLLVGVSDAALLPAVQAIMTLYIPSKAFGRLFSWNQSFQALGSVSGPMLGAVISSVSDYRGVFAMTAIFELINFGLLLHDTHELRQDKKHQSVTLNSD</sequence>
<dbReference type="InterPro" id="IPR020846">
    <property type="entry name" value="MFS_dom"/>
</dbReference>
<comment type="subcellular location">
    <subcellularLocation>
        <location evidence="1">Cell membrane</location>
        <topology evidence="1">Multi-pass membrane protein</topology>
    </subcellularLocation>
</comment>
<proteinExistence type="predicted"/>
<dbReference type="OrthoDB" id="65739at2"/>
<keyword evidence="3" id="KW-1003">Cell membrane</keyword>
<keyword evidence="4" id="KW-0812">Transmembrane</keyword>
<dbReference type="RefSeq" id="WP_068226139.1">
    <property type="nucleotide sequence ID" value="NZ_CP014623.1"/>
</dbReference>
<keyword evidence="5" id="KW-1133">Transmembrane helix</keyword>
<dbReference type="Gene3D" id="1.20.1250.20">
    <property type="entry name" value="MFS general substrate transporter like domains"/>
    <property type="match status" value="1"/>
</dbReference>
<dbReference type="PROSITE" id="PS50850">
    <property type="entry name" value="MFS"/>
    <property type="match status" value="1"/>
</dbReference>
<dbReference type="GeneID" id="42980955"/>
<reference evidence="7 8" key="1">
    <citation type="submission" date="2016-03" db="EMBL/GenBank/DDBJ databases">
        <title>Pediococcus and Lactobacillus from brewery environment - whole genome sequencing and assembly.</title>
        <authorList>
            <person name="Behr J."/>
            <person name="Geissler A.J."/>
            <person name="Vogel R.F."/>
        </authorList>
    </citation>
    <scope>NUCLEOTIDE SEQUENCE [LARGE SCALE GENOMIC DNA]</scope>
    <source>
        <strain evidence="7 8">TMW 1.1989</strain>
    </source>
</reference>
<keyword evidence="8" id="KW-1185">Reference proteome</keyword>
<dbReference type="GO" id="GO:0022857">
    <property type="term" value="F:transmembrane transporter activity"/>
    <property type="evidence" value="ECO:0007669"/>
    <property type="project" value="InterPro"/>
</dbReference>
<dbReference type="PANTHER" id="PTHR43414:SF6">
    <property type="entry name" value="MULTIDRUG RESISTANCE PROTEIN MDTG"/>
    <property type="match status" value="1"/>
</dbReference>
<name>A0A192GZY5_9LACO</name>
<dbReference type="PANTHER" id="PTHR43414">
    <property type="entry name" value="MULTIDRUG RESISTANCE PROTEIN MDTG"/>
    <property type="match status" value="1"/>
</dbReference>
<evidence type="ECO:0000313" key="8">
    <source>
        <dbReference type="Proteomes" id="UP000078582"/>
    </source>
</evidence>
<gene>
    <name evidence="7" type="ORF">AYR53_01730</name>
</gene>
<dbReference type="InterPro" id="IPR001958">
    <property type="entry name" value="Tet-R_TetA/multi-R_MdtG-like"/>
</dbReference>
<dbReference type="InterPro" id="IPR036259">
    <property type="entry name" value="MFS_trans_sf"/>
</dbReference>
<dbReference type="InterPro" id="IPR011701">
    <property type="entry name" value="MFS"/>
</dbReference>
<dbReference type="Gene3D" id="1.20.1720.10">
    <property type="entry name" value="Multidrug resistance protein D"/>
    <property type="match status" value="1"/>
</dbReference>
<dbReference type="Pfam" id="PF07690">
    <property type="entry name" value="MFS_1"/>
    <property type="match status" value="1"/>
</dbReference>
<keyword evidence="2" id="KW-0813">Transport</keyword>
<protein>
    <submittedName>
        <fullName evidence="7">Multidrug transporter</fullName>
    </submittedName>
</protein>
<evidence type="ECO:0000256" key="6">
    <source>
        <dbReference type="ARBA" id="ARBA00023136"/>
    </source>
</evidence>
<dbReference type="GO" id="GO:0005886">
    <property type="term" value="C:plasma membrane"/>
    <property type="evidence" value="ECO:0007669"/>
    <property type="project" value="UniProtKB-SubCell"/>
</dbReference>
<accession>A0A192GZY5</accession>